<sequence>MPTTTPLRRRRQPSTRKRASSFEVPDDVVELESEDEVILRSTQRRRPVRLAAEDEDKTEEEESEVEVQTTGKRLVRKQGAKRDRQEEEDLQEDLDFLQSSPPPDKGRLRSKQERPPNERQKALEALKRRRASASGEPSVTPRKKATVVLSDSDSDIELEIMNEEKEDPELDQDEDSDEEIEEVSENEEDASRSYRTNALDVFQENGDDAEFIDDENEDLIGEPADTASIPIEFSALSRAKPHDLFKYAVEWMVQKKINPAFSSTDEIYDLTFRKLNYEVNGLANSKYSSSVWTADFTRALRARPNITIDEIGSQMRAITLPHCEACNRKTHPATFNITFRGKPYDKETLEPLAEDSEDSDDLDSDVESSASSDVSRATYDAMGERLPPTSKIFTLGRTCKANAQMAHTLHHWRYHLNSWVVDYLARKGHLTADKIVQRDGWSVRKREKNANKIVDAMESEGEIRKLHRLYKENVDFAMEESNEWRNGWRRR</sequence>
<feature type="domain" description="DUF4211" evidence="2">
    <location>
        <begin position="210"/>
        <end position="349"/>
    </location>
</feature>
<feature type="compositionally biased region" description="Basic residues" evidence="1">
    <location>
        <begin position="7"/>
        <end position="19"/>
    </location>
</feature>
<gene>
    <name evidence="3" type="ORF">CC78DRAFT_555703</name>
</gene>
<feature type="compositionally biased region" description="Acidic residues" evidence="1">
    <location>
        <begin position="152"/>
        <end position="188"/>
    </location>
</feature>
<evidence type="ECO:0000313" key="3">
    <source>
        <dbReference type="EMBL" id="KAF2260142.1"/>
    </source>
</evidence>
<feature type="compositionally biased region" description="Acidic residues" evidence="1">
    <location>
        <begin position="352"/>
        <end position="366"/>
    </location>
</feature>
<feature type="compositionally biased region" description="Acidic residues" evidence="1">
    <location>
        <begin position="24"/>
        <end position="36"/>
    </location>
</feature>
<dbReference type="InterPro" id="IPR025451">
    <property type="entry name" value="DUF4211"/>
</dbReference>
<keyword evidence="4" id="KW-1185">Reference proteome</keyword>
<protein>
    <recommendedName>
        <fullName evidence="2">DUF4211 domain-containing protein</fullName>
    </recommendedName>
</protein>
<feature type="compositionally biased region" description="Acidic residues" evidence="1">
    <location>
        <begin position="86"/>
        <end position="95"/>
    </location>
</feature>
<organism evidence="3 4">
    <name type="scientific">Lojkania enalia</name>
    <dbReference type="NCBI Taxonomy" id="147567"/>
    <lineage>
        <taxon>Eukaryota</taxon>
        <taxon>Fungi</taxon>
        <taxon>Dikarya</taxon>
        <taxon>Ascomycota</taxon>
        <taxon>Pezizomycotina</taxon>
        <taxon>Dothideomycetes</taxon>
        <taxon>Pleosporomycetidae</taxon>
        <taxon>Pleosporales</taxon>
        <taxon>Pleosporales incertae sedis</taxon>
        <taxon>Lojkania</taxon>
    </lineage>
</organism>
<dbReference type="PANTHER" id="PTHR14689:SF0">
    <property type="entry name" value="COILED-COIL DOMAIN-CONTAINING PROTEIN 82"/>
    <property type="match status" value="1"/>
</dbReference>
<comment type="caution">
    <text evidence="3">The sequence shown here is derived from an EMBL/GenBank/DDBJ whole genome shotgun (WGS) entry which is preliminary data.</text>
</comment>
<evidence type="ECO:0000256" key="1">
    <source>
        <dbReference type="SAM" id="MobiDB-lite"/>
    </source>
</evidence>
<feature type="region of interest" description="Disordered" evidence="1">
    <location>
        <begin position="352"/>
        <end position="378"/>
    </location>
</feature>
<reference evidence="4" key="1">
    <citation type="journal article" date="2020" name="Stud. Mycol.">
        <title>101 Dothideomycetes genomes: A test case for predicting lifestyles and emergence of pathogens.</title>
        <authorList>
            <person name="Haridas S."/>
            <person name="Albert R."/>
            <person name="Binder M."/>
            <person name="Bloem J."/>
            <person name="LaButti K."/>
            <person name="Salamov A."/>
            <person name="Andreopoulos B."/>
            <person name="Baker S."/>
            <person name="Barry K."/>
            <person name="Bills G."/>
            <person name="Bluhm B."/>
            <person name="Cannon C."/>
            <person name="Castanera R."/>
            <person name="Culley D."/>
            <person name="Daum C."/>
            <person name="Ezra D."/>
            <person name="Gonzalez J."/>
            <person name="Henrissat B."/>
            <person name="Kuo A."/>
            <person name="Liang C."/>
            <person name="Lipzen A."/>
            <person name="Lutzoni F."/>
            <person name="Magnuson J."/>
            <person name="Mondo S."/>
            <person name="Nolan M."/>
            <person name="Ohm R."/>
            <person name="Pangilinan J."/>
            <person name="Park H.-J."/>
            <person name="Ramirez L."/>
            <person name="Alfaro M."/>
            <person name="Sun H."/>
            <person name="Tritt A."/>
            <person name="Yoshinaga Y."/>
            <person name="Zwiers L.-H."/>
            <person name="Turgeon B."/>
            <person name="Goodwin S."/>
            <person name="Spatafora J."/>
            <person name="Crous P."/>
            <person name="Grigoriev I."/>
        </authorList>
    </citation>
    <scope>NUCLEOTIDE SEQUENCE [LARGE SCALE GENOMIC DNA]</scope>
    <source>
        <strain evidence="4">CBS 304.66</strain>
    </source>
</reference>
<evidence type="ECO:0000313" key="4">
    <source>
        <dbReference type="Proteomes" id="UP000800093"/>
    </source>
</evidence>
<dbReference type="EMBL" id="ML986688">
    <property type="protein sequence ID" value="KAF2260142.1"/>
    <property type="molecule type" value="Genomic_DNA"/>
</dbReference>
<evidence type="ECO:0000259" key="2">
    <source>
        <dbReference type="Pfam" id="PF13926"/>
    </source>
</evidence>
<proteinExistence type="predicted"/>
<dbReference type="Proteomes" id="UP000800093">
    <property type="component" value="Unassembled WGS sequence"/>
</dbReference>
<feature type="region of interest" description="Disordered" evidence="1">
    <location>
        <begin position="1"/>
        <end position="195"/>
    </location>
</feature>
<dbReference type="OrthoDB" id="21499at2759"/>
<dbReference type="PANTHER" id="PTHR14689">
    <property type="entry name" value="PHORBOL-ESTER_DAG-TYPE DOMAIN-CONTAINING PROTEIN"/>
    <property type="match status" value="1"/>
</dbReference>
<accession>A0A9P4MZC0</accession>
<dbReference type="GO" id="GO:0005634">
    <property type="term" value="C:nucleus"/>
    <property type="evidence" value="ECO:0007669"/>
    <property type="project" value="TreeGrafter"/>
</dbReference>
<feature type="compositionally biased region" description="Acidic residues" evidence="1">
    <location>
        <begin position="53"/>
        <end position="65"/>
    </location>
</feature>
<feature type="compositionally biased region" description="Basic and acidic residues" evidence="1">
    <location>
        <begin position="104"/>
        <end position="126"/>
    </location>
</feature>
<dbReference type="Pfam" id="PF13926">
    <property type="entry name" value="DUF4211"/>
    <property type="match status" value="1"/>
</dbReference>
<name>A0A9P4MZC0_9PLEO</name>
<dbReference type="AlphaFoldDB" id="A0A9P4MZC0"/>